<proteinExistence type="predicted"/>
<dbReference type="GO" id="GO:0004831">
    <property type="term" value="F:tyrosine-tRNA ligase activity"/>
    <property type="evidence" value="ECO:0007669"/>
    <property type="project" value="TreeGrafter"/>
</dbReference>
<gene>
    <name evidence="6" type="ORF">PACTADRAFT_51519</name>
</gene>
<keyword evidence="1" id="KW-0963">Cytoplasm</keyword>
<dbReference type="AlphaFoldDB" id="A0A1E4TPS8"/>
<dbReference type="PROSITE" id="PS50886">
    <property type="entry name" value="TRBD"/>
    <property type="match status" value="1"/>
</dbReference>
<dbReference type="EMBL" id="KV454017">
    <property type="protein sequence ID" value="ODV93763.1"/>
    <property type="molecule type" value="Genomic_DNA"/>
</dbReference>
<dbReference type="STRING" id="669874.A0A1E4TPS8"/>
<keyword evidence="3 4" id="KW-0694">RNA-binding</keyword>
<organism evidence="6 7">
    <name type="scientific">Pachysolen tannophilus NRRL Y-2460</name>
    <dbReference type="NCBI Taxonomy" id="669874"/>
    <lineage>
        <taxon>Eukaryota</taxon>
        <taxon>Fungi</taxon>
        <taxon>Dikarya</taxon>
        <taxon>Ascomycota</taxon>
        <taxon>Saccharomycotina</taxon>
        <taxon>Pichiomycetes</taxon>
        <taxon>Pachysolenaceae</taxon>
        <taxon>Pachysolen</taxon>
    </lineage>
</organism>
<evidence type="ECO:0000259" key="5">
    <source>
        <dbReference type="PROSITE" id="PS50886"/>
    </source>
</evidence>
<reference evidence="7" key="1">
    <citation type="submission" date="2016-05" db="EMBL/GenBank/DDBJ databases">
        <title>Comparative genomics of biotechnologically important yeasts.</title>
        <authorList>
            <consortium name="DOE Joint Genome Institute"/>
            <person name="Riley R."/>
            <person name="Haridas S."/>
            <person name="Wolfe K.H."/>
            <person name="Lopes M.R."/>
            <person name="Hittinger C.T."/>
            <person name="Goker M."/>
            <person name="Salamov A."/>
            <person name="Wisecaver J."/>
            <person name="Long T.M."/>
            <person name="Aerts A.L."/>
            <person name="Barry K."/>
            <person name="Choi C."/>
            <person name="Clum A."/>
            <person name="Coughlan A.Y."/>
            <person name="Deshpande S."/>
            <person name="Douglass A.P."/>
            <person name="Hanson S.J."/>
            <person name="Klenk H.-P."/>
            <person name="Labutti K."/>
            <person name="Lapidus A."/>
            <person name="Lindquist E."/>
            <person name="Lipzen A."/>
            <person name="Meier-Kolthoff J.P."/>
            <person name="Ohm R.A."/>
            <person name="Otillar R.P."/>
            <person name="Pangilinan J."/>
            <person name="Peng Y."/>
            <person name="Rokas A."/>
            <person name="Rosa C.A."/>
            <person name="Scheuner C."/>
            <person name="Sibirny A.A."/>
            <person name="Slot J.C."/>
            <person name="Stielow J.B."/>
            <person name="Sun H."/>
            <person name="Kurtzman C.P."/>
            <person name="Blackwell M."/>
            <person name="Grigoriev I.V."/>
            <person name="Jeffries T.W."/>
        </authorList>
    </citation>
    <scope>NUCLEOTIDE SEQUENCE [LARGE SCALE GENOMIC DNA]</scope>
    <source>
        <strain evidence="7">NRRL Y-2460</strain>
    </source>
</reference>
<evidence type="ECO:0000256" key="1">
    <source>
        <dbReference type="ARBA" id="ARBA00022490"/>
    </source>
</evidence>
<name>A0A1E4TPS8_PACTA</name>
<dbReference type="OrthoDB" id="19141at2759"/>
<feature type="domain" description="TRNA-binding" evidence="5">
    <location>
        <begin position="6"/>
        <end position="132"/>
    </location>
</feature>
<protein>
    <recommendedName>
        <fullName evidence="5">tRNA-binding domain-containing protein</fullName>
    </recommendedName>
</protein>
<evidence type="ECO:0000313" key="7">
    <source>
        <dbReference type="Proteomes" id="UP000094236"/>
    </source>
</evidence>
<evidence type="ECO:0000256" key="3">
    <source>
        <dbReference type="ARBA" id="ARBA00022884"/>
    </source>
</evidence>
<accession>A0A1E4TPS8</accession>
<sequence>MMIIVSPSLLKLTVGKIIDIQKHENADKIYVSKILIQDQKIDQEIKINQSMKAALQVCSGLVPYIPMSELLNSRVVVVTNLKPSKIRGVLSEAMILAAENSNNLEDEDVSQQQLKVEVVRPPISSNIGDRLFFESHIIDHDKEAGRVKPKVWQEIAKHLRTNENCQVVYKLPEGGENLLKLNKSNDNENVNENCCYVKSLSNAIVR</sequence>
<dbReference type="SUPFAM" id="SSF50249">
    <property type="entry name" value="Nucleic acid-binding proteins"/>
    <property type="match status" value="1"/>
</dbReference>
<keyword evidence="2 4" id="KW-0820">tRNA-binding</keyword>
<dbReference type="Gene3D" id="2.40.50.140">
    <property type="entry name" value="Nucleic acid-binding proteins"/>
    <property type="match status" value="1"/>
</dbReference>
<dbReference type="InterPro" id="IPR051270">
    <property type="entry name" value="Tyrosine-tRNA_ligase_regulator"/>
</dbReference>
<dbReference type="PANTHER" id="PTHR11586">
    <property type="entry name" value="TRNA-AMINOACYLATION COFACTOR ARC1 FAMILY MEMBER"/>
    <property type="match status" value="1"/>
</dbReference>
<dbReference type="InterPro" id="IPR002547">
    <property type="entry name" value="tRNA-bd_dom"/>
</dbReference>
<dbReference type="GO" id="GO:0000049">
    <property type="term" value="F:tRNA binding"/>
    <property type="evidence" value="ECO:0007669"/>
    <property type="project" value="UniProtKB-UniRule"/>
</dbReference>
<evidence type="ECO:0000256" key="4">
    <source>
        <dbReference type="PROSITE-ProRule" id="PRU00209"/>
    </source>
</evidence>
<evidence type="ECO:0000256" key="2">
    <source>
        <dbReference type="ARBA" id="ARBA00022555"/>
    </source>
</evidence>
<evidence type="ECO:0000313" key="6">
    <source>
        <dbReference type="EMBL" id="ODV93763.1"/>
    </source>
</evidence>
<keyword evidence="7" id="KW-1185">Reference proteome</keyword>
<dbReference type="InterPro" id="IPR012340">
    <property type="entry name" value="NA-bd_OB-fold"/>
</dbReference>
<dbReference type="Proteomes" id="UP000094236">
    <property type="component" value="Unassembled WGS sequence"/>
</dbReference>
<dbReference type="PANTHER" id="PTHR11586:SF43">
    <property type="entry name" value="TYROSINE--TRNA LIGASE, CYTOPLASMIC"/>
    <property type="match status" value="1"/>
</dbReference>
<dbReference type="Pfam" id="PF01588">
    <property type="entry name" value="tRNA_bind"/>
    <property type="match status" value="1"/>
</dbReference>